<reference evidence="1" key="2">
    <citation type="journal article" date="2015" name="Data Brief">
        <title>Shoot transcriptome of the giant reed, Arundo donax.</title>
        <authorList>
            <person name="Barrero R.A."/>
            <person name="Guerrero F.D."/>
            <person name="Moolhuijzen P."/>
            <person name="Goolsby J.A."/>
            <person name="Tidwell J."/>
            <person name="Bellgard S.E."/>
            <person name="Bellgard M.I."/>
        </authorList>
    </citation>
    <scope>NUCLEOTIDE SEQUENCE</scope>
    <source>
        <tissue evidence="1">Shoot tissue taken approximately 20 cm above the soil surface</tissue>
    </source>
</reference>
<reference evidence="1" key="1">
    <citation type="submission" date="2014-09" db="EMBL/GenBank/DDBJ databases">
        <authorList>
            <person name="Magalhaes I.L.F."/>
            <person name="Oliveira U."/>
            <person name="Santos F.R."/>
            <person name="Vidigal T.H.D.A."/>
            <person name="Brescovit A.D."/>
            <person name="Santos A.J."/>
        </authorList>
    </citation>
    <scope>NUCLEOTIDE SEQUENCE</scope>
    <source>
        <tissue evidence="1">Shoot tissue taken approximately 20 cm above the soil surface</tissue>
    </source>
</reference>
<organism evidence="1">
    <name type="scientific">Arundo donax</name>
    <name type="common">Giant reed</name>
    <name type="synonym">Donax arundinaceus</name>
    <dbReference type="NCBI Taxonomy" id="35708"/>
    <lineage>
        <taxon>Eukaryota</taxon>
        <taxon>Viridiplantae</taxon>
        <taxon>Streptophyta</taxon>
        <taxon>Embryophyta</taxon>
        <taxon>Tracheophyta</taxon>
        <taxon>Spermatophyta</taxon>
        <taxon>Magnoliopsida</taxon>
        <taxon>Liliopsida</taxon>
        <taxon>Poales</taxon>
        <taxon>Poaceae</taxon>
        <taxon>PACMAD clade</taxon>
        <taxon>Arundinoideae</taxon>
        <taxon>Arundineae</taxon>
        <taxon>Arundo</taxon>
    </lineage>
</organism>
<accession>A0A0A9A8C3</accession>
<dbReference type="EMBL" id="GBRH01251737">
    <property type="protein sequence ID" value="JAD46158.1"/>
    <property type="molecule type" value="Transcribed_RNA"/>
</dbReference>
<proteinExistence type="predicted"/>
<protein>
    <submittedName>
        <fullName evidence="1">Uncharacterized protein</fullName>
    </submittedName>
</protein>
<evidence type="ECO:0000313" key="1">
    <source>
        <dbReference type="EMBL" id="JAD46158.1"/>
    </source>
</evidence>
<sequence>MKKCRFIGAKWNALNITSSCDLSTNAHYIT</sequence>
<name>A0A0A9A8C3_ARUDO</name>
<dbReference type="AlphaFoldDB" id="A0A0A9A8C3"/>